<dbReference type="GO" id="GO:0003677">
    <property type="term" value="F:DNA binding"/>
    <property type="evidence" value="ECO:0007669"/>
    <property type="project" value="InterPro"/>
</dbReference>
<dbReference type="AlphaFoldDB" id="A0A1G2CEX0"/>
<feature type="domain" description="UvrD-like helicase C-terminal" evidence="13">
    <location>
        <begin position="339"/>
        <end position="598"/>
    </location>
</feature>
<feature type="region of interest" description="Disordered" evidence="11">
    <location>
        <begin position="1"/>
        <end position="27"/>
    </location>
</feature>
<dbReference type="Pfam" id="PF00580">
    <property type="entry name" value="UvrD-helicase"/>
    <property type="match status" value="1"/>
</dbReference>
<evidence type="ECO:0000256" key="1">
    <source>
        <dbReference type="ARBA" id="ARBA00009922"/>
    </source>
</evidence>
<dbReference type="EC" id="5.6.2.4" evidence="8"/>
<dbReference type="InterPro" id="IPR013986">
    <property type="entry name" value="DExx_box_DNA_helicase_dom_sf"/>
</dbReference>
<evidence type="ECO:0000256" key="5">
    <source>
        <dbReference type="ARBA" id="ARBA00022840"/>
    </source>
</evidence>
<dbReference type="STRING" id="1798650.A2945_02150"/>
<dbReference type="PROSITE" id="PS51198">
    <property type="entry name" value="UVRD_HELICASE_ATP_BIND"/>
    <property type="match status" value="1"/>
</dbReference>
<evidence type="ECO:0000259" key="12">
    <source>
        <dbReference type="PROSITE" id="PS51198"/>
    </source>
</evidence>
<keyword evidence="5 10" id="KW-0067">ATP-binding</keyword>
<proteinExistence type="inferred from homology"/>
<dbReference type="SUPFAM" id="SSF52540">
    <property type="entry name" value="P-loop containing nucleoside triphosphate hydrolases"/>
    <property type="match status" value="1"/>
</dbReference>
<evidence type="ECO:0000256" key="10">
    <source>
        <dbReference type="PROSITE-ProRule" id="PRU00560"/>
    </source>
</evidence>
<dbReference type="Gene3D" id="1.10.486.10">
    <property type="entry name" value="PCRA, domain 4"/>
    <property type="match status" value="2"/>
</dbReference>
<feature type="domain" description="UvrD-like helicase ATP-binding" evidence="12">
    <location>
        <begin position="18"/>
        <end position="338"/>
    </location>
</feature>
<dbReference type="Pfam" id="PF13361">
    <property type="entry name" value="UvrD_C"/>
    <property type="match status" value="2"/>
</dbReference>
<evidence type="ECO:0000313" key="14">
    <source>
        <dbReference type="EMBL" id="OGY99776.1"/>
    </source>
</evidence>
<evidence type="ECO:0000256" key="2">
    <source>
        <dbReference type="ARBA" id="ARBA00022741"/>
    </source>
</evidence>
<keyword evidence="4 10" id="KW-0347">Helicase</keyword>
<dbReference type="CDD" id="cd17932">
    <property type="entry name" value="DEXQc_UvrD"/>
    <property type="match status" value="1"/>
</dbReference>
<evidence type="ECO:0000256" key="6">
    <source>
        <dbReference type="ARBA" id="ARBA00023235"/>
    </source>
</evidence>
<evidence type="ECO:0000256" key="11">
    <source>
        <dbReference type="SAM" id="MobiDB-lite"/>
    </source>
</evidence>
<feature type="binding site" evidence="10">
    <location>
        <begin position="39"/>
        <end position="46"/>
    </location>
    <ligand>
        <name>ATP</name>
        <dbReference type="ChEBI" id="CHEBI:30616"/>
    </ligand>
</feature>
<comment type="catalytic activity">
    <reaction evidence="7">
        <text>Couples ATP hydrolysis with the unwinding of duplex DNA by translocating in the 3'-5' direction.</text>
        <dbReference type="EC" id="5.6.2.4"/>
    </reaction>
</comment>
<dbReference type="GO" id="GO:0005524">
    <property type="term" value="F:ATP binding"/>
    <property type="evidence" value="ECO:0007669"/>
    <property type="project" value="UniProtKB-UniRule"/>
</dbReference>
<evidence type="ECO:0000256" key="7">
    <source>
        <dbReference type="ARBA" id="ARBA00034617"/>
    </source>
</evidence>
<reference evidence="14 15" key="1">
    <citation type="journal article" date="2016" name="Nat. Commun.">
        <title>Thousands of microbial genomes shed light on interconnected biogeochemical processes in an aquifer system.</title>
        <authorList>
            <person name="Anantharaman K."/>
            <person name="Brown C.T."/>
            <person name="Hug L.A."/>
            <person name="Sharon I."/>
            <person name="Castelle C.J."/>
            <person name="Probst A.J."/>
            <person name="Thomas B.C."/>
            <person name="Singh A."/>
            <person name="Wilkins M.J."/>
            <person name="Karaoz U."/>
            <person name="Brodie E.L."/>
            <person name="Williams K.H."/>
            <person name="Hubbard S.S."/>
            <person name="Banfield J.F."/>
        </authorList>
    </citation>
    <scope>NUCLEOTIDE SEQUENCE [LARGE SCALE GENOMIC DNA]</scope>
</reference>
<keyword evidence="3 10" id="KW-0378">Hydrolase</keyword>
<evidence type="ECO:0000313" key="15">
    <source>
        <dbReference type="Proteomes" id="UP000178880"/>
    </source>
</evidence>
<comment type="catalytic activity">
    <reaction evidence="9">
        <text>ATP + H2O = ADP + phosphate + H(+)</text>
        <dbReference type="Rhea" id="RHEA:13065"/>
        <dbReference type="ChEBI" id="CHEBI:15377"/>
        <dbReference type="ChEBI" id="CHEBI:15378"/>
        <dbReference type="ChEBI" id="CHEBI:30616"/>
        <dbReference type="ChEBI" id="CHEBI:43474"/>
        <dbReference type="ChEBI" id="CHEBI:456216"/>
        <dbReference type="EC" id="5.6.2.4"/>
    </reaction>
</comment>
<dbReference type="EMBL" id="MHLA01000013">
    <property type="protein sequence ID" value="OGY99776.1"/>
    <property type="molecule type" value="Genomic_DNA"/>
</dbReference>
<dbReference type="PROSITE" id="PS51217">
    <property type="entry name" value="UVRD_HELICASE_CTER"/>
    <property type="match status" value="1"/>
</dbReference>
<comment type="similarity">
    <text evidence="1">Belongs to the helicase family. UvrD subfamily.</text>
</comment>
<keyword evidence="6" id="KW-0413">Isomerase</keyword>
<accession>A0A1G2CEX0</accession>
<dbReference type="InterPro" id="IPR000212">
    <property type="entry name" value="DNA_helicase_UvrD/REP"/>
</dbReference>
<dbReference type="PANTHER" id="PTHR11070">
    <property type="entry name" value="UVRD / RECB / PCRA DNA HELICASE FAMILY MEMBER"/>
    <property type="match status" value="1"/>
</dbReference>
<dbReference type="InterPro" id="IPR014017">
    <property type="entry name" value="DNA_helicase_UvrD-like_C"/>
</dbReference>
<protein>
    <recommendedName>
        <fullName evidence="8">DNA 3'-5' helicase</fullName>
        <ecNumber evidence="8">5.6.2.4</ecNumber>
    </recommendedName>
</protein>
<name>A0A1G2CEX0_9BACT</name>
<dbReference type="GO" id="GO:0016887">
    <property type="term" value="F:ATP hydrolysis activity"/>
    <property type="evidence" value="ECO:0007669"/>
    <property type="project" value="RHEA"/>
</dbReference>
<dbReference type="GO" id="GO:0043138">
    <property type="term" value="F:3'-5' DNA helicase activity"/>
    <property type="evidence" value="ECO:0007669"/>
    <property type="project" value="UniProtKB-EC"/>
</dbReference>
<evidence type="ECO:0000256" key="3">
    <source>
        <dbReference type="ARBA" id="ARBA00022801"/>
    </source>
</evidence>
<evidence type="ECO:0000256" key="8">
    <source>
        <dbReference type="ARBA" id="ARBA00034808"/>
    </source>
</evidence>
<dbReference type="InterPro" id="IPR014016">
    <property type="entry name" value="UvrD-like_ATP-bd"/>
</dbReference>
<dbReference type="Proteomes" id="UP000178880">
    <property type="component" value="Unassembled WGS sequence"/>
</dbReference>
<evidence type="ECO:0000259" key="13">
    <source>
        <dbReference type="PROSITE" id="PS51217"/>
    </source>
</evidence>
<keyword evidence="2 10" id="KW-0547">Nucleotide-binding</keyword>
<gene>
    <name evidence="14" type="ORF">A2945_02150</name>
</gene>
<dbReference type="Gene3D" id="1.10.10.160">
    <property type="match status" value="1"/>
</dbReference>
<dbReference type="InterPro" id="IPR027417">
    <property type="entry name" value="P-loop_NTPase"/>
</dbReference>
<comment type="caution">
    <text evidence="14">The sequence shown here is derived from an EMBL/GenBank/DDBJ whole genome shotgun (WGS) entry which is preliminary data.</text>
</comment>
<sequence length="688" mass="77514">MPSNKDAHRKPASAAPPPALNEAQMAAKEAPRGPFLIVAGAGTGKTRTLIARLAHFIATGTPPERICAITFTNKAANEMRNRISTIDNKQLTIDQKRNDVSHVNGHMSNVRKPFIGTFHALGASILRHEARAFGRKPNFAIFDDHDSSALVKRTYKALVPKKATHVAREKTAPHERPAFFAEKISEIKNICPPTSADKGGGRREFGALERLKNSSRPEDVLAVKMFGLYERALAENNAFDFDDLIAKPVELFRTRPDVLVKYQNKFEALLVDEYQDVSPMQNELIKLLAGAHRNVSVVGDDEQLIYGWRYADLTIFLGFEKDWPGARIAFLEENYRSTGNIINAAAAVARNNQYRHPKTLWTKNPAGNPIRISETMDEIEEAEWIAEQIANSKEQRADGPDKKSHLPFALGHLPSIAILYRTNAQSRAIEQGLLRRRIPYRIYGGIKFYERMEVKDIVAGLRYFANRADTFSRERLEKNLTTTTFRELQAAFARTNETVKPAALIELFLKTTDYLDYIERNFANASDRKENIVELLSFATRFDDLQKFLEDVALVQATDMPSKSTYDNRLTTIDKGDESSVISHKSLVHLSTIHLAKGLEFDHVFIAGCSEGLLPHARSMENDEQLEEERRLMYVAMTRAKKELAISFYDVPSRFLSEIPPALVTLENLIENDLSDTDGKGELVDIDQ</sequence>
<evidence type="ECO:0000256" key="4">
    <source>
        <dbReference type="ARBA" id="ARBA00022806"/>
    </source>
</evidence>
<dbReference type="Gene3D" id="3.40.50.300">
    <property type="entry name" value="P-loop containing nucleotide triphosphate hydrolases"/>
    <property type="match status" value="3"/>
</dbReference>
<organism evidence="14 15">
    <name type="scientific">Candidatus Liptonbacteria bacterium RIFCSPLOWO2_01_FULL_52_25</name>
    <dbReference type="NCBI Taxonomy" id="1798650"/>
    <lineage>
        <taxon>Bacteria</taxon>
        <taxon>Candidatus Liptoniibacteriota</taxon>
    </lineage>
</organism>
<evidence type="ECO:0000256" key="9">
    <source>
        <dbReference type="ARBA" id="ARBA00048988"/>
    </source>
</evidence>
<dbReference type="CDD" id="cd18807">
    <property type="entry name" value="SF1_C_UvrD"/>
    <property type="match status" value="1"/>
</dbReference>